<keyword evidence="5" id="KW-0862">Zinc</keyword>
<dbReference type="AlphaFoldDB" id="A0A7W4Z3Z2"/>
<evidence type="ECO:0000256" key="2">
    <source>
        <dbReference type="ARBA" id="ARBA00007749"/>
    </source>
</evidence>
<comment type="similarity">
    <text evidence="2">Belongs to the metallo-beta-lactamase superfamily.</text>
</comment>
<keyword evidence="4" id="KW-0378">Hydrolase</keyword>
<dbReference type="PANTHER" id="PTHR42978">
    <property type="entry name" value="QUORUM-QUENCHING LACTONASE YTNP-RELATED-RELATED"/>
    <property type="match status" value="1"/>
</dbReference>
<organism evidence="6 7">
    <name type="scientific">Nocardioides soli</name>
    <dbReference type="NCBI Taxonomy" id="1036020"/>
    <lineage>
        <taxon>Bacteria</taxon>
        <taxon>Bacillati</taxon>
        <taxon>Actinomycetota</taxon>
        <taxon>Actinomycetes</taxon>
        <taxon>Propionibacteriales</taxon>
        <taxon>Nocardioidaceae</taxon>
        <taxon>Nocardioides</taxon>
    </lineage>
</organism>
<evidence type="ECO:0000256" key="3">
    <source>
        <dbReference type="ARBA" id="ARBA00022723"/>
    </source>
</evidence>
<dbReference type="InterPro" id="IPR036866">
    <property type="entry name" value="RibonucZ/Hydroxyglut_hydro"/>
</dbReference>
<keyword evidence="3" id="KW-0479">Metal-binding</keyword>
<keyword evidence="7" id="KW-1185">Reference proteome</keyword>
<dbReference type="SUPFAM" id="SSF56281">
    <property type="entry name" value="Metallo-hydrolase/oxidoreductase"/>
    <property type="match status" value="1"/>
</dbReference>
<comment type="caution">
    <text evidence="6">The sequence shown here is derived from an EMBL/GenBank/DDBJ whole genome shotgun (WGS) entry which is preliminary data.</text>
</comment>
<dbReference type="GO" id="GO:0016787">
    <property type="term" value="F:hydrolase activity"/>
    <property type="evidence" value="ECO:0007669"/>
    <property type="project" value="UniProtKB-KW"/>
</dbReference>
<gene>
    <name evidence="6" type="ORF">FHU40_004047</name>
</gene>
<name>A0A7W4Z3Z2_9ACTN</name>
<dbReference type="Proteomes" id="UP000589626">
    <property type="component" value="Unassembled WGS sequence"/>
</dbReference>
<comment type="cofactor">
    <cofactor evidence="1">
        <name>Zn(2+)</name>
        <dbReference type="ChEBI" id="CHEBI:29105"/>
    </cofactor>
</comment>
<protein>
    <submittedName>
        <fullName evidence="6">Uncharacterized protein</fullName>
    </submittedName>
</protein>
<dbReference type="GO" id="GO:0046872">
    <property type="term" value="F:metal ion binding"/>
    <property type="evidence" value="ECO:0007669"/>
    <property type="project" value="UniProtKB-KW"/>
</dbReference>
<proteinExistence type="inferred from homology"/>
<dbReference type="RefSeq" id="WP_183594104.1">
    <property type="nucleotide sequence ID" value="NZ_JACHWR010000003.1"/>
</dbReference>
<evidence type="ECO:0000256" key="4">
    <source>
        <dbReference type="ARBA" id="ARBA00022801"/>
    </source>
</evidence>
<evidence type="ECO:0000256" key="5">
    <source>
        <dbReference type="ARBA" id="ARBA00022833"/>
    </source>
</evidence>
<dbReference type="EMBL" id="JACHWR010000003">
    <property type="protein sequence ID" value="MBB3044210.1"/>
    <property type="molecule type" value="Genomic_DNA"/>
</dbReference>
<evidence type="ECO:0000313" key="7">
    <source>
        <dbReference type="Proteomes" id="UP000589626"/>
    </source>
</evidence>
<evidence type="ECO:0000313" key="6">
    <source>
        <dbReference type="EMBL" id="MBB3044210.1"/>
    </source>
</evidence>
<sequence length="265" mass="30028">MSATTPAWSVQVLDLGQSLIRGPQAFWNDAWDEMVPLAFNAVLARSAARTVLINTSPPETTEVVERLFPRMRYLHDAPAGDLDREPRHHMVAALAAHGLEPDDVDTVILTPFELYTTGTLHLFQKAEIYLSRTGWVHLHTVHDHPHDKRWRKFPQSTLVDLVTDSWDRVRLLDDEHEVADGLRTWWAGTHHRESVVVEIDTPDGTVAVSDAFFYYANVEDGRMLGLNESIDEGLTAYARTLRSAQHIVPIHEPRVFDRYPGGRIG</sequence>
<accession>A0A7W4Z3Z2</accession>
<reference evidence="6 7" key="1">
    <citation type="submission" date="2020-08" db="EMBL/GenBank/DDBJ databases">
        <title>Sequencing the genomes of 1000 actinobacteria strains.</title>
        <authorList>
            <person name="Klenk H.-P."/>
        </authorList>
    </citation>
    <scope>NUCLEOTIDE SEQUENCE [LARGE SCALE GENOMIC DNA]</scope>
    <source>
        <strain evidence="6 7">DSM 105498</strain>
    </source>
</reference>
<evidence type="ECO:0000256" key="1">
    <source>
        <dbReference type="ARBA" id="ARBA00001947"/>
    </source>
</evidence>
<dbReference type="InterPro" id="IPR051013">
    <property type="entry name" value="MBL_superfamily_lactonases"/>
</dbReference>
<dbReference type="Gene3D" id="3.60.15.10">
    <property type="entry name" value="Ribonuclease Z/Hydroxyacylglutathione hydrolase-like"/>
    <property type="match status" value="1"/>
</dbReference>
<dbReference type="PANTHER" id="PTHR42978:SF2">
    <property type="entry name" value="102 KBASES UNSTABLE REGION: FROM 1 TO 119443"/>
    <property type="match status" value="1"/>
</dbReference>